<dbReference type="PROSITE" id="PS50924">
    <property type="entry name" value="MHYT"/>
    <property type="match status" value="1"/>
</dbReference>
<dbReference type="SUPFAM" id="SSF55073">
    <property type="entry name" value="Nucleotide cyclase"/>
    <property type="match status" value="1"/>
</dbReference>
<dbReference type="OrthoDB" id="2624050at2"/>
<feature type="transmembrane region" description="Helical" evidence="1">
    <location>
        <begin position="140"/>
        <end position="161"/>
    </location>
</feature>
<dbReference type="SMART" id="SM00052">
    <property type="entry name" value="EAL"/>
    <property type="match status" value="1"/>
</dbReference>
<organism evidence="5 6">
    <name type="scientific">Bacillus selenitireducens (strain ATCC 700615 / DSM 15326 / MLS10)</name>
    <dbReference type="NCBI Taxonomy" id="439292"/>
    <lineage>
        <taxon>Bacteria</taxon>
        <taxon>Bacillati</taxon>
        <taxon>Bacillota</taxon>
        <taxon>Bacilli</taxon>
        <taxon>Bacillales</taxon>
        <taxon>Bacillaceae</taxon>
        <taxon>Salisediminibacterium</taxon>
    </lineage>
</organism>
<keyword evidence="1" id="KW-0812">Transmembrane</keyword>
<dbReference type="Gene3D" id="3.20.20.450">
    <property type="entry name" value="EAL domain"/>
    <property type="match status" value="1"/>
</dbReference>
<dbReference type="InterPro" id="IPR035919">
    <property type="entry name" value="EAL_sf"/>
</dbReference>
<sequence>MSISYNPFVVILSVIIAILASYIALVFAGKISQAEGKAKAYWLLSGSFVMGAGVWSMHFIGMIAMQTPLPVTYDVTITLVSFVASLFASLIAFLVTMPLNISPSRVAVGGFIMGTGIIAMHYTGMAAMNLNASMSYDNTLVMISVIIAYGASVAALILFIRFRDRKRAHLYKWISAVVMGIAISGMHYTGMAAMELDMGSGHLHNPEAFTMNPFLLFGVTAMIVLIFIVSWGTMIFDRKVLSRMAYYDGVTGLPNRNAMNRYMNTDGQENLSVLFFDLDAFKTVNDTLGHHQGDRLLHHVGRILRPFTDADIRVFRIGGDEFLFTIKNRSRGETLELADKLLFKLGHPYLIDQREIYVTASIGVSLSGEGASGGLEKLREADIAMYRAKESGKNTVKVYTKEMGEARMRRMTLEKDLTKAVKEERLYMVYQPKFDSLKQIIIGAEALTRWYHPELGFIPPDEFIPIAEESDVIIAFTDWSIQAACRQTAAWSIQGLTLPVAVNVSVKAIELTNVKEMIERAIRVHKLNPALIEMEVTESVIHSEQDQILEQIKQIRELGVSVSMDDFGTGYSSISVLNKLPFDTLKLDKSFIKDIHDGKKQAIIEGIFMIASKLDLAVITEGVETRDDERIIQKLGGHLMQGYYYSKPVAAEELTELLKRKAAR</sequence>
<dbReference type="Gene3D" id="3.30.70.270">
    <property type="match status" value="1"/>
</dbReference>
<dbReference type="Pfam" id="PF00563">
    <property type="entry name" value="EAL"/>
    <property type="match status" value="1"/>
</dbReference>
<evidence type="ECO:0000256" key="1">
    <source>
        <dbReference type="PROSITE-ProRule" id="PRU00244"/>
    </source>
</evidence>
<reference evidence="5" key="1">
    <citation type="submission" date="2009-10" db="EMBL/GenBank/DDBJ databases">
        <title>Complete sequence of Bacillus selenitireducens MLS10.</title>
        <authorList>
            <consortium name="US DOE Joint Genome Institute"/>
            <person name="Lucas S."/>
            <person name="Copeland A."/>
            <person name="Lapidus A."/>
            <person name="Glavina del Rio T."/>
            <person name="Dalin E."/>
            <person name="Tice H."/>
            <person name="Bruce D."/>
            <person name="Goodwin L."/>
            <person name="Pitluck S."/>
            <person name="Sims D."/>
            <person name="Brettin T."/>
            <person name="Detter J.C."/>
            <person name="Han C."/>
            <person name="Larimer F."/>
            <person name="Land M."/>
            <person name="Hauser L."/>
            <person name="Kyrpides N."/>
            <person name="Ovchinnikova G."/>
            <person name="Stolz J."/>
        </authorList>
    </citation>
    <scope>NUCLEOTIDE SEQUENCE [LARGE SCALE GENOMIC DNA]</scope>
    <source>
        <strain evidence="5">MLS10</strain>
    </source>
</reference>
<gene>
    <name evidence="5" type="ordered locus">Bsel_3089</name>
</gene>
<dbReference type="CDD" id="cd01949">
    <property type="entry name" value="GGDEF"/>
    <property type="match status" value="1"/>
</dbReference>
<evidence type="ECO:0000259" key="2">
    <source>
        <dbReference type="PROSITE" id="PS50883"/>
    </source>
</evidence>
<dbReference type="STRING" id="439292.Bsel_3089"/>
<accession>D6Y0K3</accession>
<dbReference type="KEGG" id="bse:Bsel_3089"/>
<dbReference type="PROSITE" id="PS50883">
    <property type="entry name" value="EAL"/>
    <property type="match status" value="1"/>
</dbReference>
<feature type="transmembrane region" description="Helical" evidence="1">
    <location>
        <begin position="214"/>
        <end position="236"/>
    </location>
</feature>
<keyword evidence="1" id="KW-0472">Membrane</keyword>
<dbReference type="InterPro" id="IPR001633">
    <property type="entry name" value="EAL_dom"/>
</dbReference>
<dbReference type="HOGENOM" id="CLU_000445_70_49_9"/>
<proteinExistence type="predicted"/>
<feature type="transmembrane region" description="Helical" evidence="1">
    <location>
        <begin position="75"/>
        <end position="95"/>
    </location>
</feature>
<dbReference type="InterPro" id="IPR043128">
    <property type="entry name" value="Rev_trsase/Diguanyl_cyclase"/>
</dbReference>
<dbReference type="Pfam" id="PF00990">
    <property type="entry name" value="GGDEF"/>
    <property type="match status" value="1"/>
</dbReference>
<feature type="transmembrane region" description="Helical" evidence="1">
    <location>
        <begin position="40"/>
        <end position="63"/>
    </location>
</feature>
<evidence type="ECO:0000259" key="3">
    <source>
        <dbReference type="PROSITE" id="PS50887"/>
    </source>
</evidence>
<dbReference type="InterPro" id="IPR029787">
    <property type="entry name" value="Nucleotide_cyclase"/>
</dbReference>
<dbReference type="SMART" id="SM00267">
    <property type="entry name" value="GGDEF"/>
    <property type="match status" value="1"/>
</dbReference>
<dbReference type="Pfam" id="PF03707">
    <property type="entry name" value="MHYT"/>
    <property type="match status" value="4"/>
</dbReference>
<feature type="transmembrane region" description="Helical" evidence="1">
    <location>
        <begin position="107"/>
        <end position="128"/>
    </location>
</feature>
<dbReference type="AlphaFoldDB" id="D6Y0K3"/>
<dbReference type="InterPro" id="IPR000160">
    <property type="entry name" value="GGDEF_dom"/>
</dbReference>
<dbReference type="SUPFAM" id="SSF141868">
    <property type="entry name" value="EAL domain-like"/>
    <property type="match status" value="1"/>
</dbReference>
<dbReference type="EMBL" id="CP001791">
    <property type="protein sequence ID" value="ADI00571.1"/>
    <property type="molecule type" value="Genomic_DNA"/>
</dbReference>
<name>D6Y0K3_BACIE</name>
<dbReference type="NCBIfam" id="TIGR00254">
    <property type="entry name" value="GGDEF"/>
    <property type="match status" value="1"/>
</dbReference>
<dbReference type="CDD" id="cd01948">
    <property type="entry name" value="EAL"/>
    <property type="match status" value="1"/>
</dbReference>
<dbReference type="eggNOG" id="COG5001">
    <property type="taxonomic scope" value="Bacteria"/>
</dbReference>
<evidence type="ECO:0000313" key="5">
    <source>
        <dbReference type="EMBL" id="ADI00571.1"/>
    </source>
</evidence>
<protein>
    <submittedName>
        <fullName evidence="5">Diguanylate cyclase/phosphodiesterase with MHYT sensor</fullName>
    </submittedName>
</protein>
<evidence type="ECO:0000259" key="4">
    <source>
        <dbReference type="PROSITE" id="PS50924"/>
    </source>
</evidence>
<feature type="domain" description="MHYT" evidence="4">
    <location>
        <begin position="5"/>
        <end position="197"/>
    </location>
</feature>
<feature type="domain" description="EAL" evidence="2">
    <location>
        <begin position="410"/>
        <end position="662"/>
    </location>
</feature>
<dbReference type="InterPro" id="IPR005330">
    <property type="entry name" value="MHYT_dom"/>
</dbReference>
<evidence type="ECO:0000313" key="6">
    <source>
        <dbReference type="Proteomes" id="UP000000271"/>
    </source>
</evidence>
<dbReference type="InterPro" id="IPR052155">
    <property type="entry name" value="Biofilm_reg_signaling"/>
</dbReference>
<keyword evidence="6" id="KW-1185">Reference proteome</keyword>
<dbReference type="PANTHER" id="PTHR44757">
    <property type="entry name" value="DIGUANYLATE CYCLASE DGCP"/>
    <property type="match status" value="1"/>
</dbReference>
<keyword evidence="1" id="KW-1133">Transmembrane helix</keyword>
<feature type="transmembrane region" description="Helical" evidence="1">
    <location>
        <begin position="6"/>
        <end position="28"/>
    </location>
</feature>
<dbReference type="PROSITE" id="PS50887">
    <property type="entry name" value="GGDEF"/>
    <property type="match status" value="1"/>
</dbReference>
<dbReference type="RefSeq" id="WP_013173975.1">
    <property type="nucleotide sequence ID" value="NC_014219.1"/>
</dbReference>
<feature type="transmembrane region" description="Helical" evidence="1">
    <location>
        <begin position="173"/>
        <end position="194"/>
    </location>
</feature>
<dbReference type="GO" id="GO:0016020">
    <property type="term" value="C:membrane"/>
    <property type="evidence" value="ECO:0007669"/>
    <property type="project" value="UniProtKB-UniRule"/>
</dbReference>
<dbReference type="PANTHER" id="PTHR44757:SF2">
    <property type="entry name" value="BIOFILM ARCHITECTURE MAINTENANCE PROTEIN MBAA"/>
    <property type="match status" value="1"/>
</dbReference>
<feature type="domain" description="GGDEF" evidence="3">
    <location>
        <begin position="269"/>
        <end position="401"/>
    </location>
</feature>
<dbReference type="Proteomes" id="UP000000271">
    <property type="component" value="Chromosome"/>
</dbReference>